<protein>
    <submittedName>
        <fullName evidence="1">N-acetyltransferase</fullName>
    </submittedName>
</protein>
<proteinExistence type="predicted"/>
<keyword evidence="2" id="KW-1185">Reference proteome</keyword>
<dbReference type="EMBL" id="SRYG01000024">
    <property type="protein sequence ID" value="TGY65037.1"/>
    <property type="molecule type" value="Genomic_DNA"/>
</dbReference>
<evidence type="ECO:0000313" key="2">
    <source>
        <dbReference type="Proteomes" id="UP000308836"/>
    </source>
</evidence>
<accession>A0AC61R531</accession>
<dbReference type="Proteomes" id="UP000308836">
    <property type="component" value="Unassembled WGS sequence"/>
</dbReference>
<name>A0AC61R531_9FIRM</name>
<sequence>MRSMQSVGYRKMEDREVPYIKELYEASFPKSEKKPFEVMVKGNERMYAVVEEDRACGLLFTLEDANHILIDYFAVDPQARKRQIGSRVLKQFFAAHDKPIVLEIEDPWSTEVPAERALRQRRKAFYLRNGMREQAYNVDLFGVRMEMLATVETFSFEAYLSLLKTCLFDGVERYVALAEKTTRES</sequence>
<organism evidence="1 2">
    <name type="scientific">Dubosiella muris</name>
    <dbReference type="NCBI Taxonomy" id="3038133"/>
    <lineage>
        <taxon>Bacteria</taxon>
        <taxon>Bacillati</taxon>
        <taxon>Bacillota</taxon>
        <taxon>Erysipelotrichia</taxon>
        <taxon>Erysipelotrichales</taxon>
        <taxon>Erysipelotrichaceae</taxon>
        <taxon>Dubosiella</taxon>
    </lineage>
</organism>
<evidence type="ECO:0000313" key="1">
    <source>
        <dbReference type="EMBL" id="TGY65037.1"/>
    </source>
</evidence>
<reference evidence="1" key="1">
    <citation type="submission" date="2019-04" db="EMBL/GenBank/DDBJ databases">
        <title>Microbes associate with the intestines of laboratory mice.</title>
        <authorList>
            <person name="Navarre W."/>
            <person name="Wong E."/>
            <person name="Huang K."/>
            <person name="Tropini C."/>
            <person name="Ng K."/>
            <person name="Yu B."/>
        </authorList>
    </citation>
    <scope>NUCLEOTIDE SEQUENCE</scope>
    <source>
        <strain evidence="1">NM09_H32</strain>
    </source>
</reference>
<comment type="caution">
    <text evidence="1">The sequence shown here is derived from an EMBL/GenBank/DDBJ whole genome shotgun (WGS) entry which is preliminary data.</text>
</comment>
<gene>
    <name evidence="1" type="ORF">E5336_10430</name>
</gene>